<dbReference type="GO" id="GO:0004459">
    <property type="term" value="F:L-lactate dehydrogenase (NAD+) activity"/>
    <property type="evidence" value="ECO:0007669"/>
    <property type="project" value="TreeGrafter"/>
</dbReference>
<evidence type="ECO:0000313" key="3">
    <source>
        <dbReference type="Proteomes" id="UP000176628"/>
    </source>
</evidence>
<proteinExistence type="predicted"/>
<dbReference type="Gene3D" id="3.90.110.10">
    <property type="entry name" value="Lactate dehydrogenase/glycoside hydrolase, family 4, C-terminal"/>
    <property type="match status" value="1"/>
</dbReference>
<dbReference type="InterPro" id="IPR001557">
    <property type="entry name" value="L-lactate/malate_DH"/>
</dbReference>
<dbReference type="Proteomes" id="UP000176628">
    <property type="component" value="Unassembled WGS sequence"/>
</dbReference>
<evidence type="ECO:0000313" key="2">
    <source>
        <dbReference type="EMBL" id="OGD86757.1"/>
    </source>
</evidence>
<dbReference type="AlphaFoldDB" id="A0A1F5G4I1"/>
<feature type="domain" description="Lactate/malate dehydrogenase C-terminal" evidence="1">
    <location>
        <begin position="22"/>
        <end position="180"/>
    </location>
</feature>
<accession>A0A1F5G4I1</accession>
<dbReference type="GO" id="GO:0006089">
    <property type="term" value="P:lactate metabolic process"/>
    <property type="evidence" value="ECO:0007669"/>
    <property type="project" value="TreeGrafter"/>
</dbReference>
<dbReference type="InterPro" id="IPR022383">
    <property type="entry name" value="Lactate/malate_DH_C"/>
</dbReference>
<gene>
    <name evidence="2" type="ORF">A2Z23_02780</name>
</gene>
<sequence length="186" mass="20424">MTYLVLKETGFSKTSVLGMGLTLDCARLANLISEELNVNVKNIEPCIIGSHGEKMVPLSRYTKVKGAFLDKQLKPERINEIFERTVQRGAKIVSLLGSGSAYFAPAATICELVAAIWRNEKRVLPVSIYLDGQYGLKDLCIGLPCILGKDGVEKVIELELNKEERAALLESAESIKKQISVLSTLL</sequence>
<dbReference type="PRINTS" id="PR00086">
    <property type="entry name" value="LLDHDRGNASE"/>
</dbReference>
<dbReference type="InterPro" id="IPR015955">
    <property type="entry name" value="Lactate_DH/Glyco_Ohase_4_C"/>
</dbReference>
<dbReference type="Pfam" id="PF02866">
    <property type="entry name" value="Ldh_1_C"/>
    <property type="match status" value="1"/>
</dbReference>
<dbReference type="EMBL" id="MFAV01000008">
    <property type="protein sequence ID" value="OGD86757.1"/>
    <property type="molecule type" value="Genomic_DNA"/>
</dbReference>
<dbReference type="PANTHER" id="PTHR43128:SF16">
    <property type="entry name" value="L-LACTATE DEHYDROGENASE"/>
    <property type="match status" value="1"/>
</dbReference>
<dbReference type="PANTHER" id="PTHR43128">
    <property type="entry name" value="L-2-HYDROXYCARBOXYLATE DEHYDROGENASE (NAD(P)(+))"/>
    <property type="match status" value="1"/>
</dbReference>
<protein>
    <recommendedName>
        <fullName evidence="1">Lactate/malate dehydrogenase C-terminal domain-containing protein</fullName>
    </recommendedName>
</protein>
<name>A0A1F5G4I1_9BACT</name>
<evidence type="ECO:0000259" key="1">
    <source>
        <dbReference type="Pfam" id="PF02866"/>
    </source>
</evidence>
<dbReference type="SUPFAM" id="SSF56327">
    <property type="entry name" value="LDH C-terminal domain-like"/>
    <property type="match status" value="1"/>
</dbReference>
<reference evidence="2 3" key="1">
    <citation type="journal article" date="2016" name="Nat. Commun.">
        <title>Thousands of microbial genomes shed light on interconnected biogeochemical processes in an aquifer system.</title>
        <authorList>
            <person name="Anantharaman K."/>
            <person name="Brown C.T."/>
            <person name="Hug L.A."/>
            <person name="Sharon I."/>
            <person name="Castelle C.J."/>
            <person name="Probst A.J."/>
            <person name="Thomas B.C."/>
            <person name="Singh A."/>
            <person name="Wilkins M.J."/>
            <person name="Karaoz U."/>
            <person name="Brodie E.L."/>
            <person name="Williams K.H."/>
            <person name="Hubbard S.S."/>
            <person name="Banfield J.F."/>
        </authorList>
    </citation>
    <scope>NUCLEOTIDE SEQUENCE [LARGE SCALE GENOMIC DNA]</scope>
</reference>
<organism evidence="2 3">
    <name type="scientific">Candidatus Curtissbacteria bacterium RBG_16_39_7</name>
    <dbReference type="NCBI Taxonomy" id="1797707"/>
    <lineage>
        <taxon>Bacteria</taxon>
        <taxon>Candidatus Curtissiibacteriota</taxon>
    </lineage>
</organism>
<comment type="caution">
    <text evidence="2">The sequence shown here is derived from an EMBL/GenBank/DDBJ whole genome shotgun (WGS) entry which is preliminary data.</text>
</comment>